<keyword evidence="2" id="KW-0472">Membrane</keyword>
<sequence>MRLNEYENTAAEQEQQSAATAPSSPTYSEAYHSSVSQPPKKVRRVGTMTMGIALIAAGICAIVSLFCPQFDIIAVLKLAPAVLIFLGLEILINYFFHREDTLKYDFLSGFVCFLLICASVGAVAIPPIWKQYGPVRYHLENDLQADAEALCYQALQDSPVASIHTWLELRQQIPEDGNLTLAELKASDRIGIDISLTGTYKDKAEFAAACQRVLTELQTTGLRFRSIDLSTAEEQEDYYSYYLNLGNAVQINQSVESLTQRVRGDQRDAEELSPEERIAQAEEEIRLAREELGMEKESEPDEEPSSDTSNEEGAESLPQDTSSAESYDASSSAPLETSGVYLRDDQTVIRLEMA</sequence>
<feature type="compositionally biased region" description="Basic and acidic residues" evidence="1">
    <location>
        <begin position="342"/>
        <end position="354"/>
    </location>
</feature>
<evidence type="ECO:0000313" key="4">
    <source>
        <dbReference type="Proteomes" id="UP000653127"/>
    </source>
</evidence>
<keyword evidence="2" id="KW-0812">Transmembrane</keyword>
<organism evidence="3 4">
    <name type="scientific">Ligaoa zhengdingensis</name>
    <dbReference type="NCBI Taxonomy" id="2763658"/>
    <lineage>
        <taxon>Bacteria</taxon>
        <taxon>Bacillati</taxon>
        <taxon>Bacillota</taxon>
        <taxon>Clostridia</taxon>
        <taxon>Eubacteriales</taxon>
        <taxon>Oscillospiraceae</taxon>
        <taxon>Ligaoa</taxon>
    </lineage>
</organism>
<dbReference type="Proteomes" id="UP000653127">
    <property type="component" value="Unassembled WGS sequence"/>
</dbReference>
<keyword evidence="4" id="KW-1185">Reference proteome</keyword>
<name>A0A926DXJ4_9FIRM</name>
<dbReference type="RefSeq" id="WP_249281590.1">
    <property type="nucleotide sequence ID" value="NZ_JACRST010000001.1"/>
</dbReference>
<feature type="region of interest" description="Disordered" evidence="1">
    <location>
        <begin position="1"/>
        <end position="35"/>
    </location>
</feature>
<feature type="transmembrane region" description="Helical" evidence="2">
    <location>
        <begin position="106"/>
        <end position="129"/>
    </location>
</feature>
<evidence type="ECO:0000256" key="1">
    <source>
        <dbReference type="SAM" id="MobiDB-lite"/>
    </source>
</evidence>
<feature type="compositionally biased region" description="Acidic residues" evidence="1">
    <location>
        <begin position="298"/>
        <end position="314"/>
    </location>
</feature>
<feature type="transmembrane region" description="Helical" evidence="2">
    <location>
        <begin position="72"/>
        <end position="94"/>
    </location>
</feature>
<feature type="region of interest" description="Disordered" evidence="1">
    <location>
        <begin position="262"/>
        <end position="281"/>
    </location>
</feature>
<feature type="compositionally biased region" description="Low complexity" evidence="1">
    <location>
        <begin position="9"/>
        <end position="30"/>
    </location>
</feature>
<protein>
    <submittedName>
        <fullName evidence="3">DUF308 domain-containing protein</fullName>
    </submittedName>
</protein>
<comment type="caution">
    <text evidence="3">The sequence shown here is derived from an EMBL/GenBank/DDBJ whole genome shotgun (WGS) entry which is preliminary data.</text>
</comment>
<reference evidence="3" key="1">
    <citation type="submission" date="2020-08" db="EMBL/GenBank/DDBJ databases">
        <title>Genome public.</title>
        <authorList>
            <person name="Liu C."/>
            <person name="Sun Q."/>
        </authorList>
    </citation>
    <scope>NUCLEOTIDE SEQUENCE</scope>
    <source>
        <strain evidence="3">NSJ-31</strain>
    </source>
</reference>
<evidence type="ECO:0000313" key="3">
    <source>
        <dbReference type="EMBL" id="MBC8545437.1"/>
    </source>
</evidence>
<feature type="compositionally biased region" description="Low complexity" evidence="1">
    <location>
        <begin position="322"/>
        <end position="333"/>
    </location>
</feature>
<feature type="region of interest" description="Disordered" evidence="1">
    <location>
        <begin position="290"/>
        <end position="354"/>
    </location>
</feature>
<feature type="transmembrane region" description="Helical" evidence="2">
    <location>
        <begin position="45"/>
        <end position="66"/>
    </location>
</feature>
<gene>
    <name evidence="3" type="ORF">H8711_00605</name>
</gene>
<dbReference type="AlphaFoldDB" id="A0A926DXJ4"/>
<proteinExistence type="predicted"/>
<evidence type="ECO:0000256" key="2">
    <source>
        <dbReference type="SAM" id="Phobius"/>
    </source>
</evidence>
<dbReference type="EMBL" id="JACRST010000001">
    <property type="protein sequence ID" value="MBC8545437.1"/>
    <property type="molecule type" value="Genomic_DNA"/>
</dbReference>
<keyword evidence="2" id="KW-1133">Transmembrane helix</keyword>
<accession>A0A926DXJ4</accession>